<dbReference type="PRINTS" id="PR01217">
    <property type="entry name" value="PRICHEXTENSN"/>
</dbReference>
<dbReference type="PANTHER" id="PTHR12161">
    <property type="entry name" value="IST1 FAMILY MEMBER"/>
    <property type="match status" value="1"/>
</dbReference>
<dbReference type="EMBL" id="CAJZBQ010000011">
    <property type="protein sequence ID" value="CAG9313564.1"/>
    <property type="molecule type" value="Genomic_DNA"/>
</dbReference>
<feature type="compositionally biased region" description="Pro residues" evidence="2">
    <location>
        <begin position="294"/>
        <end position="324"/>
    </location>
</feature>
<name>A0AAU9IDT7_9CILI</name>
<dbReference type="FunFam" id="1.20.1260.60:FF:000002">
    <property type="entry name" value="Vacuolar protein sorting-associated protein IST1"/>
    <property type="match status" value="1"/>
</dbReference>
<comment type="similarity">
    <text evidence="1">Belongs to the IST1 family.</text>
</comment>
<proteinExistence type="inferred from homology"/>
<feature type="compositionally biased region" description="Polar residues" evidence="2">
    <location>
        <begin position="186"/>
        <end position="201"/>
    </location>
</feature>
<evidence type="ECO:0000313" key="4">
    <source>
        <dbReference type="Proteomes" id="UP001162131"/>
    </source>
</evidence>
<comment type="caution">
    <text evidence="3">The sequence shown here is derived from an EMBL/GenBank/DDBJ whole genome shotgun (WGS) entry which is preliminary data.</text>
</comment>
<feature type="region of interest" description="Disordered" evidence="2">
    <location>
        <begin position="186"/>
        <end position="340"/>
    </location>
</feature>
<protein>
    <recommendedName>
        <fullName evidence="5">IST1 homolog</fullName>
    </recommendedName>
</protein>
<evidence type="ECO:0000256" key="1">
    <source>
        <dbReference type="ARBA" id="ARBA00005536"/>
    </source>
</evidence>
<dbReference type="PANTHER" id="PTHR12161:SF5">
    <property type="entry name" value="IST1 HOMOLOG"/>
    <property type="match status" value="1"/>
</dbReference>
<evidence type="ECO:0000256" key="2">
    <source>
        <dbReference type="SAM" id="MobiDB-lite"/>
    </source>
</evidence>
<dbReference type="GO" id="GO:0015031">
    <property type="term" value="P:protein transport"/>
    <property type="evidence" value="ECO:0007669"/>
    <property type="project" value="InterPro"/>
</dbReference>
<evidence type="ECO:0000313" key="3">
    <source>
        <dbReference type="EMBL" id="CAG9313564.1"/>
    </source>
</evidence>
<dbReference type="AlphaFoldDB" id="A0AAU9IDT7"/>
<organism evidence="3 4">
    <name type="scientific">Blepharisma stoltei</name>
    <dbReference type="NCBI Taxonomy" id="1481888"/>
    <lineage>
        <taxon>Eukaryota</taxon>
        <taxon>Sar</taxon>
        <taxon>Alveolata</taxon>
        <taxon>Ciliophora</taxon>
        <taxon>Postciliodesmatophora</taxon>
        <taxon>Heterotrichea</taxon>
        <taxon>Heterotrichida</taxon>
        <taxon>Blepharismidae</taxon>
        <taxon>Blepharisma</taxon>
    </lineage>
</organism>
<keyword evidence="4" id="KW-1185">Reference proteome</keyword>
<dbReference type="Gene3D" id="1.20.1260.60">
    <property type="entry name" value="Vacuolar protein sorting-associated protein Ist1"/>
    <property type="match status" value="1"/>
</dbReference>
<accession>A0AAU9IDT7</accession>
<gene>
    <name evidence="3" type="ORF">BSTOLATCC_MIC9378</name>
</gene>
<evidence type="ECO:0008006" key="5">
    <source>
        <dbReference type="Google" id="ProtNLM"/>
    </source>
</evidence>
<dbReference type="InterPro" id="IPR042277">
    <property type="entry name" value="IST1-like"/>
</dbReference>
<reference evidence="3" key="1">
    <citation type="submission" date="2021-09" db="EMBL/GenBank/DDBJ databases">
        <authorList>
            <consortium name="AG Swart"/>
            <person name="Singh M."/>
            <person name="Singh A."/>
            <person name="Seah K."/>
            <person name="Emmerich C."/>
        </authorList>
    </citation>
    <scope>NUCLEOTIDE SEQUENCE</scope>
    <source>
        <strain evidence="3">ATCC30299</strain>
    </source>
</reference>
<feature type="compositionally biased region" description="Pro residues" evidence="2">
    <location>
        <begin position="210"/>
        <end position="287"/>
    </location>
</feature>
<sequence>MGNAPNYSAERLRTNLQMGVTRIGILKNKKMARNYSLKDEIAGYLRNGQEEMAMIKVEGYINTENHIAALEVISIICAQCIERIRQISESRSVPPDLRAAIETLIWSASRCECPELIEVRAQFAGKYGIDFCKHANDDRDGFVNKSVLAKLVAVVPTEEEKTVKLQEIASEKRVDYVPKNDVRHNIQNIVPPTGYTPQYNPQPAGYPGMPNYPPAQYPPPPPQGYPGPGQYPPPQGYQGYPPPPEGYQAQYPPPPPPPSQPPANYQTPPPPPQNEQAPPSPPSPPNPYKSTPAPQNPYQPPPPSQNPYKPPPPSEAQIPPPQNPVPDDFDSLEARFRKLK</sequence>
<dbReference type="InterPro" id="IPR005061">
    <property type="entry name" value="Ist1"/>
</dbReference>
<dbReference type="Proteomes" id="UP001162131">
    <property type="component" value="Unassembled WGS sequence"/>
</dbReference>
<dbReference type="Pfam" id="PF03398">
    <property type="entry name" value="Ist1"/>
    <property type="match status" value="1"/>
</dbReference>